<accession>A0ABV3CMH8</accession>
<evidence type="ECO:0000313" key="2">
    <source>
        <dbReference type="Proteomes" id="UP001551329"/>
    </source>
</evidence>
<dbReference type="Proteomes" id="UP001551329">
    <property type="component" value="Unassembled WGS sequence"/>
</dbReference>
<comment type="caution">
    <text evidence="1">The sequence shown here is derived from an EMBL/GenBank/DDBJ whole genome shotgun (WGS) entry which is preliminary data.</text>
</comment>
<dbReference type="EMBL" id="JBEZAE010000054">
    <property type="protein sequence ID" value="MEU7075984.1"/>
    <property type="molecule type" value="Genomic_DNA"/>
</dbReference>
<evidence type="ECO:0000313" key="1">
    <source>
        <dbReference type="EMBL" id="MEU7075984.1"/>
    </source>
</evidence>
<protein>
    <submittedName>
        <fullName evidence="1">Uncharacterized protein</fullName>
    </submittedName>
</protein>
<sequence>MTGIGDAVITDDDVLTLLVERIPETRYLVEEKYELGQDEAPPTVDTELDLWANLIGLLTRPVLLPALEHAEPDSDLLRRCFGFVEDIYAGAGESRRGAIYFQILECLLEARPYLENAIPYLRGPVRERVSHMLKHYEVEGYEHGLPSL</sequence>
<dbReference type="RefSeq" id="WP_351216579.1">
    <property type="nucleotide sequence ID" value="NZ_JBEZAE010000054.1"/>
</dbReference>
<organism evidence="1 2">
    <name type="scientific">Streptomyces narbonensis</name>
    <dbReference type="NCBI Taxonomy" id="67333"/>
    <lineage>
        <taxon>Bacteria</taxon>
        <taxon>Bacillati</taxon>
        <taxon>Actinomycetota</taxon>
        <taxon>Actinomycetes</taxon>
        <taxon>Kitasatosporales</taxon>
        <taxon>Streptomycetaceae</taxon>
        <taxon>Streptomyces</taxon>
    </lineage>
</organism>
<proteinExistence type="predicted"/>
<gene>
    <name evidence="1" type="ORF">AB0A88_38575</name>
</gene>
<name>A0ABV3CMH8_9ACTN</name>
<keyword evidence="2" id="KW-1185">Reference proteome</keyword>
<reference evidence="1 2" key="1">
    <citation type="submission" date="2024-06" db="EMBL/GenBank/DDBJ databases">
        <title>The Natural Products Discovery Center: Release of the First 8490 Sequenced Strains for Exploring Actinobacteria Biosynthetic Diversity.</title>
        <authorList>
            <person name="Kalkreuter E."/>
            <person name="Kautsar S.A."/>
            <person name="Yang D."/>
            <person name="Bader C.D."/>
            <person name="Teijaro C.N."/>
            <person name="Fluegel L."/>
            <person name="Davis C.M."/>
            <person name="Simpson J.R."/>
            <person name="Lauterbach L."/>
            <person name="Steele A.D."/>
            <person name="Gui C."/>
            <person name="Meng S."/>
            <person name="Li G."/>
            <person name="Viehrig K."/>
            <person name="Ye F."/>
            <person name="Su P."/>
            <person name="Kiefer A.F."/>
            <person name="Nichols A."/>
            <person name="Cepeda A.J."/>
            <person name="Yan W."/>
            <person name="Fan B."/>
            <person name="Jiang Y."/>
            <person name="Adhikari A."/>
            <person name="Zheng C.-J."/>
            <person name="Schuster L."/>
            <person name="Cowan T.M."/>
            <person name="Smanski M.J."/>
            <person name="Chevrette M.G."/>
            <person name="De Carvalho L.P.S."/>
            <person name="Shen B."/>
        </authorList>
    </citation>
    <scope>NUCLEOTIDE SEQUENCE [LARGE SCALE GENOMIC DNA]</scope>
    <source>
        <strain evidence="1 2">NPDC045974</strain>
    </source>
</reference>